<accession>A0A3B0Y9Z7</accession>
<evidence type="ECO:0000259" key="2">
    <source>
        <dbReference type="Pfam" id="PF07202"/>
    </source>
</evidence>
<feature type="compositionally biased region" description="Polar residues" evidence="1">
    <location>
        <begin position="501"/>
        <end position="514"/>
    </location>
</feature>
<organism evidence="3">
    <name type="scientific">hydrothermal vent metagenome</name>
    <dbReference type="NCBI Taxonomy" id="652676"/>
    <lineage>
        <taxon>unclassified sequences</taxon>
        <taxon>metagenomes</taxon>
        <taxon>ecological metagenomes</taxon>
    </lineage>
</organism>
<reference evidence="3" key="1">
    <citation type="submission" date="2018-06" db="EMBL/GenBank/DDBJ databases">
        <authorList>
            <person name="Zhirakovskaya E."/>
        </authorList>
    </citation>
    <scope>NUCLEOTIDE SEQUENCE</scope>
</reference>
<feature type="compositionally biased region" description="Basic and acidic residues" evidence="1">
    <location>
        <begin position="649"/>
        <end position="664"/>
    </location>
</feature>
<feature type="compositionally biased region" description="Gly residues" evidence="1">
    <location>
        <begin position="183"/>
        <end position="193"/>
    </location>
</feature>
<feature type="compositionally biased region" description="Basic and acidic residues" evidence="1">
    <location>
        <begin position="627"/>
        <end position="638"/>
    </location>
</feature>
<sequence length="756" mass="77313">MGRSKIQNNIGILLASLFCLAWTGHVSAADKKQTTSVKPAVSRNIAPLPQVVTPLPKSRARSKVKIPSSSLASPGTGSAAIPVMPALPGGVPSRQALPVAPPVLNPRGQGAAKPPRLKVPSVVGGSHTATGRNKSGGGFRITPPGYGRTTRPVQPKRSGTGTSSAPGRGFVLSPLTRPESGVAGQGQGRGTGNRAGRQSPTTPVQRAGGTRSLLPGRTQGATASGSLQPAHRGAGSGGFAGGSAADSRDTTAAGRPDSGSRTAAPAFIGPVTETRVPNGDGTTTSYSRDGSDRTFRSYTNTNNGMVADFNDDGSVTLNSPGGESTTLGNDGTITTTYFDGSSDTLNQDGSRTRTSVTGATETYNTDGSITRTRPDGSSEVEYPGGARTVTRPDGVVETYADDGSMSGITSVTNEDGSGSVNFPDGSRAEYDSDKNTTYYNVNGTTTRTTNYADGTEEIEYPNGTIRETTPDGTRTTRYPDGTIIEETEGGTVIHGADGSLTVENSPGDSANRNIKSAVRYNADGTVTETYDDGTGSYTSQSETGAESSSRPGEQGTASRDKDTERDKNDNRTDDNGDTPDTDDEKKSDSGDDTDDDSGNDSAGNDGSDSGDDDGKDSDSGDNDSGSDEVRGGFEDGRNNDGGPTATSVVDDRVARMKGEKHDPESPDDSEPGNGGSAPGKVSQPGPGGGRSGSPLARPSAEGHKSLVNGVVVPTVKTRSSVGGGDCFKPDGCDDVPTGDFQLDPFNRDPVTNPGGG</sequence>
<dbReference type="InterPro" id="IPR009852">
    <property type="entry name" value="CENPJ_C_dom"/>
</dbReference>
<proteinExistence type="predicted"/>
<dbReference type="Pfam" id="PF07202">
    <property type="entry name" value="Tcp10_C"/>
    <property type="match status" value="1"/>
</dbReference>
<feature type="domain" description="Centromere protein J C-terminal" evidence="2">
    <location>
        <begin position="453"/>
        <end position="482"/>
    </location>
</feature>
<evidence type="ECO:0000313" key="3">
    <source>
        <dbReference type="EMBL" id="VAW77628.1"/>
    </source>
</evidence>
<dbReference type="InterPro" id="IPR047002">
    <property type="entry name" value="Tcp10_C_sf"/>
</dbReference>
<dbReference type="AlphaFoldDB" id="A0A3B0Y9Z7"/>
<feature type="compositionally biased region" description="Polar residues" evidence="1">
    <location>
        <begin position="406"/>
        <end position="420"/>
    </location>
</feature>
<feature type="region of interest" description="Disordered" evidence="1">
    <location>
        <begin position="106"/>
        <end position="294"/>
    </location>
</feature>
<dbReference type="Gene3D" id="2.60.450.20">
    <property type="match status" value="2"/>
</dbReference>
<dbReference type="EMBL" id="UOFM01000229">
    <property type="protein sequence ID" value="VAW77628.1"/>
    <property type="molecule type" value="Genomic_DNA"/>
</dbReference>
<feature type="compositionally biased region" description="Basic and acidic residues" evidence="1">
    <location>
        <begin position="558"/>
        <end position="574"/>
    </location>
</feature>
<gene>
    <name evidence="3" type="ORF">MNBD_GAMMA14-461</name>
</gene>
<evidence type="ECO:0000256" key="1">
    <source>
        <dbReference type="SAM" id="MobiDB-lite"/>
    </source>
</evidence>
<name>A0A3B0Y9Z7_9ZZZZ</name>
<feature type="compositionally biased region" description="Acidic residues" evidence="1">
    <location>
        <begin position="608"/>
        <end position="626"/>
    </location>
</feature>
<feature type="region of interest" description="Disordered" evidence="1">
    <location>
        <begin position="364"/>
        <end position="434"/>
    </location>
</feature>
<feature type="compositionally biased region" description="Polar residues" evidence="1">
    <location>
        <begin position="535"/>
        <end position="557"/>
    </location>
</feature>
<feature type="region of interest" description="Disordered" evidence="1">
    <location>
        <begin position="490"/>
        <end position="756"/>
    </location>
</feature>
<protein>
    <recommendedName>
        <fullName evidence="2">Centromere protein J C-terminal domain-containing protein</fullName>
    </recommendedName>
</protein>